<comment type="function">
    <text evidence="4">Methylates ribosomal protein uL3 on a specific glutamine residue.</text>
</comment>
<dbReference type="InterPro" id="IPR002052">
    <property type="entry name" value="DNA_methylase_N6_adenine_CS"/>
</dbReference>
<evidence type="ECO:0000256" key="4">
    <source>
        <dbReference type="HAMAP-Rule" id="MF_02125"/>
    </source>
</evidence>
<comment type="similarity">
    <text evidence="4">Belongs to the protein N5-glutamine methyltransferase family. PrmB subfamily.</text>
</comment>
<name>A0A9E5MJ26_9GAMM</name>
<sequence>MIEKRESPIQELLSIRDYLRWATSRFNAAGLFFGHGTDNAWDEAVQLIMPSLHLPWDSPQHLLHARLTLAERRLLTDLIERRIEERIPAPYLTGKAWFAGLEFNVDERVLVPRSPLAETIAQEFQPWMSAYPARILDLCTGSGCIGIACADTFSDAEVVLSDISSDAIEVARSNIQLHRLEDQVTAVTSDLFEQLQGEVFDLIVTNPPYVNAEDLAAMPAEFQAEPEIALGSGDDGLDFTRRLLKEARSHLTDQGLLVVEVGNSWPTLEAAFPRVPFTWLEFEQGGHGIFVLTAAQLDQHQADFQS</sequence>
<protein>
    <recommendedName>
        <fullName evidence="4">Ribosomal protein uL3 glutamine methyltransferase</fullName>
        <shortName evidence="4">uL3 MTase</shortName>
        <ecNumber evidence="4">2.1.1.298</ecNumber>
    </recommendedName>
    <alternativeName>
        <fullName evidence="4">N5-glutamine methyltransferase PrmB</fullName>
    </alternativeName>
</protein>
<dbReference type="GO" id="GO:0003676">
    <property type="term" value="F:nucleic acid binding"/>
    <property type="evidence" value="ECO:0007669"/>
    <property type="project" value="InterPro"/>
</dbReference>
<dbReference type="GO" id="GO:0005829">
    <property type="term" value="C:cytosol"/>
    <property type="evidence" value="ECO:0007669"/>
    <property type="project" value="TreeGrafter"/>
</dbReference>
<dbReference type="EMBL" id="JAAONZ010000002">
    <property type="protein sequence ID" value="NHO64404.1"/>
    <property type="molecule type" value="Genomic_DNA"/>
</dbReference>
<keyword evidence="7" id="KW-1185">Reference proteome</keyword>
<keyword evidence="1 4" id="KW-0489">Methyltransferase</keyword>
<dbReference type="InterPro" id="IPR029063">
    <property type="entry name" value="SAM-dependent_MTases_sf"/>
</dbReference>
<dbReference type="InterPro" id="IPR007848">
    <property type="entry name" value="Small_mtfrase_dom"/>
</dbReference>
<evidence type="ECO:0000256" key="2">
    <source>
        <dbReference type="ARBA" id="ARBA00022679"/>
    </source>
</evidence>
<dbReference type="RefSeq" id="WP_167181436.1">
    <property type="nucleotide sequence ID" value="NZ_JAAONZ010000002.1"/>
</dbReference>
<dbReference type="NCBIfam" id="TIGR00536">
    <property type="entry name" value="hemK_fam"/>
    <property type="match status" value="1"/>
</dbReference>
<dbReference type="GO" id="GO:0036009">
    <property type="term" value="F:protein-glutamine N-methyltransferase activity"/>
    <property type="evidence" value="ECO:0007669"/>
    <property type="project" value="UniProtKB-UniRule"/>
</dbReference>
<keyword evidence="6" id="KW-0687">Ribonucleoprotein</keyword>
<dbReference type="GO" id="GO:0032259">
    <property type="term" value="P:methylation"/>
    <property type="evidence" value="ECO:0007669"/>
    <property type="project" value="UniProtKB-KW"/>
</dbReference>
<dbReference type="CDD" id="cd02440">
    <property type="entry name" value="AdoMet_MTases"/>
    <property type="match status" value="1"/>
</dbReference>
<dbReference type="Gene3D" id="3.40.50.150">
    <property type="entry name" value="Vaccinia Virus protein VP39"/>
    <property type="match status" value="1"/>
</dbReference>
<accession>A0A9E5MJ26</accession>
<gene>
    <name evidence="4 6" type="primary">prmB</name>
    <name evidence="6" type="ORF">G8770_02430</name>
</gene>
<dbReference type="InterPro" id="IPR017127">
    <property type="entry name" value="Ribosome_uL3_MTase"/>
</dbReference>
<dbReference type="PIRSF" id="PIRSF037167">
    <property type="entry name" value="Mtase_YfcB_prd"/>
    <property type="match status" value="1"/>
</dbReference>
<comment type="caution">
    <text evidence="6">The sequence shown here is derived from an EMBL/GenBank/DDBJ whole genome shotgun (WGS) entry which is preliminary data.</text>
</comment>
<evidence type="ECO:0000313" key="7">
    <source>
        <dbReference type="Proteomes" id="UP000787472"/>
    </source>
</evidence>
<dbReference type="NCBIfam" id="TIGR03533">
    <property type="entry name" value="L3_gln_methyl"/>
    <property type="match status" value="1"/>
</dbReference>
<dbReference type="AlphaFoldDB" id="A0A9E5MJ26"/>
<dbReference type="PANTHER" id="PTHR47806:SF1">
    <property type="entry name" value="RIBOSOMAL PROTEIN UL3 GLUTAMINE METHYLTRANSFERASE"/>
    <property type="match status" value="1"/>
</dbReference>
<organism evidence="6 7">
    <name type="scientific">Pseudomaricurvus hydrocarbonicus</name>
    <dbReference type="NCBI Taxonomy" id="1470433"/>
    <lineage>
        <taxon>Bacteria</taxon>
        <taxon>Pseudomonadati</taxon>
        <taxon>Pseudomonadota</taxon>
        <taxon>Gammaproteobacteria</taxon>
        <taxon>Cellvibrionales</taxon>
        <taxon>Cellvibrionaceae</taxon>
        <taxon>Pseudomaricurvus</taxon>
    </lineage>
</organism>
<dbReference type="InterPro" id="IPR004556">
    <property type="entry name" value="HemK-like"/>
</dbReference>
<reference evidence="6" key="1">
    <citation type="submission" date="2020-03" db="EMBL/GenBank/DDBJ databases">
        <authorList>
            <person name="Guo F."/>
        </authorList>
    </citation>
    <scope>NUCLEOTIDE SEQUENCE</scope>
    <source>
        <strain evidence="6">JCM 30134</strain>
    </source>
</reference>
<keyword evidence="3 4" id="KW-0949">S-adenosyl-L-methionine</keyword>
<evidence type="ECO:0000313" key="6">
    <source>
        <dbReference type="EMBL" id="NHO64404.1"/>
    </source>
</evidence>
<dbReference type="Gene3D" id="1.10.8.10">
    <property type="entry name" value="DNA helicase RuvA subunit, C-terminal domain"/>
    <property type="match status" value="1"/>
</dbReference>
<proteinExistence type="inferred from homology"/>
<dbReference type="Pfam" id="PF05175">
    <property type="entry name" value="MTS"/>
    <property type="match status" value="1"/>
</dbReference>
<feature type="domain" description="Methyltransferase small" evidence="5">
    <location>
        <begin position="133"/>
        <end position="214"/>
    </location>
</feature>
<dbReference type="PROSITE" id="PS00092">
    <property type="entry name" value="N6_MTASE"/>
    <property type="match status" value="1"/>
</dbReference>
<evidence type="ECO:0000259" key="5">
    <source>
        <dbReference type="Pfam" id="PF05175"/>
    </source>
</evidence>
<dbReference type="GO" id="GO:0005840">
    <property type="term" value="C:ribosome"/>
    <property type="evidence" value="ECO:0007669"/>
    <property type="project" value="UniProtKB-KW"/>
</dbReference>
<dbReference type="PANTHER" id="PTHR47806">
    <property type="entry name" value="50S RIBOSOMAL PROTEIN L3 GLUTAMINE METHYLTRANSFERASE"/>
    <property type="match status" value="1"/>
</dbReference>
<evidence type="ECO:0000256" key="3">
    <source>
        <dbReference type="ARBA" id="ARBA00022691"/>
    </source>
</evidence>
<dbReference type="SUPFAM" id="SSF53335">
    <property type="entry name" value="S-adenosyl-L-methionine-dependent methyltransferases"/>
    <property type="match status" value="1"/>
</dbReference>
<dbReference type="Proteomes" id="UP000787472">
    <property type="component" value="Unassembled WGS sequence"/>
</dbReference>
<evidence type="ECO:0000256" key="1">
    <source>
        <dbReference type="ARBA" id="ARBA00022603"/>
    </source>
</evidence>
<keyword evidence="2 4" id="KW-0808">Transferase</keyword>
<keyword evidence="6" id="KW-0689">Ribosomal protein</keyword>
<comment type="catalytic activity">
    <reaction evidence="4">
        <text>L-glutaminyl-[ribosomal protein uL3] + S-adenosyl-L-methionine = N(5)-methyl-L-glutaminyl-[ribosomal protein uL3] + S-adenosyl-L-homocysteine + H(+)</text>
        <dbReference type="Rhea" id="RHEA:45020"/>
        <dbReference type="Rhea" id="RHEA-COMP:11063"/>
        <dbReference type="Rhea" id="RHEA-COMP:11064"/>
        <dbReference type="ChEBI" id="CHEBI:15378"/>
        <dbReference type="ChEBI" id="CHEBI:30011"/>
        <dbReference type="ChEBI" id="CHEBI:57856"/>
        <dbReference type="ChEBI" id="CHEBI:59789"/>
        <dbReference type="ChEBI" id="CHEBI:61891"/>
        <dbReference type="EC" id="2.1.1.298"/>
    </reaction>
</comment>
<dbReference type="EC" id="2.1.1.298" evidence="4"/>
<dbReference type="HAMAP" id="MF_02125">
    <property type="entry name" value="L3_methyltr_PrmB"/>
    <property type="match status" value="1"/>
</dbReference>